<dbReference type="AlphaFoldDB" id="A0A485LJA0"/>
<dbReference type="InterPro" id="IPR001194">
    <property type="entry name" value="cDENN_dom"/>
</dbReference>
<dbReference type="SUPFAM" id="SSF48097">
    <property type="entry name" value="Regulator of G-protein signaling, RGS"/>
    <property type="match status" value="2"/>
</dbReference>
<evidence type="ECO:0000259" key="3">
    <source>
        <dbReference type="PROSITE" id="PS50211"/>
    </source>
</evidence>
<proteinExistence type="predicted"/>
<keyword evidence="6" id="KW-1185">Reference proteome</keyword>
<evidence type="ECO:0000259" key="2">
    <source>
        <dbReference type="PROSITE" id="PS50132"/>
    </source>
</evidence>
<protein>
    <submittedName>
        <fullName evidence="5">Aste57867_21627 protein</fullName>
    </submittedName>
</protein>
<dbReference type="EMBL" id="CAADRA010007011">
    <property type="protein sequence ID" value="VFT98297.1"/>
    <property type="molecule type" value="Genomic_DNA"/>
</dbReference>
<dbReference type="SMART" id="SM00799">
    <property type="entry name" value="DENN"/>
    <property type="match status" value="1"/>
</dbReference>
<dbReference type="InterPro" id="IPR037516">
    <property type="entry name" value="Tripartite_DENN"/>
</dbReference>
<evidence type="ECO:0000313" key="5">
    <source>
        <dbReference type="EMBL" id="VFT98297.1"/>
    </source>
</evidence>
<dbReference type="InterPro" id="IPR016137">
    <property type="entry name" value="RGS"/>
</dbReference>
<dbReference type="InterPro" id="IPR051696">
    <property type="entry name" value="DENN_Domain_GEFs"/>
</dbReference>
<evidence type="ECO:0000313" key="6">
    <source>
        <dbReference type="Proteomes" id="UP000332933"/>
    </source>
</evidence>
<dbReference type="GO" id="GO:0031410">
    <property type="term" value="C:cytoplasmic vesicle"/>
    <property type="evidence" value="ECO:0007669"/>
    <property type="project" value="TreeGrafter"/>
</dbReference>
<dbReference type="PROSITE" id="PS50211">
    <property type="entry name" value="DENN"/>
    <property type="match status" value="1"/>
</dbReference>
<dbReference type="SMART" id="SM00315">
    <property type="entry name" value="RGS"/>
    <property type="match status" value="1"/>
</dbReference>
<feature type="domain" description="RGS" evidence="2">
    <location>
        <begin position="5"/>
        <end position="76"/>
    </location>
</feature>
<dbReference type="OrthoDB" id="6019893at2759"/>
<dbReference type="Pfam" id="PF03455">
    <property type="entry name" value="dDENN"/>
    <property type="match status" value="1"/>
</dbReference>
<dbReference type="InterPro" id="IPR043153">
    <property type="entry name" value="DENN_C"/>
</dbReference>
<dbReference type="GO" id="GO:0032483">
    <property type="term" value="P:regulation of Rab protein signal transduction"/>
    <property type="evidence" value="ECO:0007669"/>
    <property type="project" value="TreeGrafter"/>
</dbReference>
<evidence type="ECO:0000313" key="4">
    <source>
        <dbReference type="EMBL" id="KAF0686584.1"/>
    </source>
</evidence>
<sequence>MATVTLEAVVHDPHMHAIFLKYLSAHDEKNFARLLFLVSVDEFKKLVPDDSSSSSPTSQRVNYVKKIIHKYMDEDSFFYLGRDMTLPSTDAAAVPPTTIAAFGRLLLHDLHLCSGLSSNRDLFLDVETAVLSEMAPSFHAFSTTKAFQSLMSMEILVPSIDDVELQHATSSFTLERVLANRRLCCVFWLFLFKERTHGPLSFWMETTHRVLPQVDAFCHASSSSSSIEPATIAHLGHVLLTKYFIPGATAELHVVGDVQLSLVLDLQTDLARWKAGDVRDAAETAARLRHLLRHVKETLQMNHFVRFIQSPAFHTMLLSPSRRLCLSPSRIGDDDDALNGLERSPSHSSNSSTSSSDSTSLQDVVHVMNVLSHQPPHARFGRLPSTAASVVHGVLYFSLDPARRRAAAALDTDTLFADGALPEHLDAFLTPMPSRPPLVRSQAPPPPALFHLTIGATDRPFYMVCLTRYVPVASALLNPLELVLLEQKQLQLFVLTGLCLLSRVPVFDAMRARLAALHDDSDDDDAVLASVAWRPSAAQLAALVAPVVVPAVPVSSHALFTCLSIPNVLSLLATLLCERKVLFVSSHLSTLTTVAEAARRLLAPLHWPHVFVPVLPDAMLELLHCPTPFVFGIHAELRDGVDTDDVVVVDLDADRVTSASAPLAALPQAAHLVCALQRLLQPHVACADWVTPPHDAASIFPDAEVAALCRAAWTAMMDEMDEFSFVLSDEGDSMVVFDSIGFLAKQRKDTAAFYKAFLKTQLFSQYIATRGVASADGI</sequence>
<dbReference type="Proteomes" id="UP000332933">
    <property type="component" value="Unassembled WGS sequence"/>
</dbReference>
<feature type="domain" description="RGS" evidence="2">
    <location>
        <begin position="173"/>
        <end position="317"/>
    </location>
</feature>
<organism evidence="5 6">
    <name type="scientific">Aphanomyces stellatus</name>
    <dbReference type="NCBI Taxonomy" id="120398"/>
    <lineage>
        <taxon>Eukaryota</taxon>
        <taxon>Sar</taxon>
        <taxon>Stramenopiles</taxon>
        <taxon>Oomycota</taxon>
        <taxon>Saprolegniomycetes</taxon>
        <taxon>Saprolegniales</taxon>
        <taxon>Verrucalvaceae</taxon>
        <taxon>Aphanomyces</taxon>
    </lineage>
</organism>
<name>A0A485LJA0_9STRA</name>
<dbReference type="PANTHER" id="PTHR12296">
    <property type="entry name" value="DENN DOMAIN-CONTAINING PROTEIN 4"/>
    <property type="match status" value="1"/>
</dbReference>
<evidence type="ECO:0000256" key="1">
    <source>
        <dbReference type="SAM" id="MobiDB-lite"/>
    </source>
</evidence>
<feature type="compositionally biased region" description="Low complexity" evidence="1">
    <location>
        <begin position="346"/>
        <end position="359"/>
    </location>
</feature>
<reference evidence="5 6" key="1">
    <citation type="submission" date="2019-03" db="EMBL/GenBank/DDBJ databases">
        <authorList>
            <person name="Gaulin E."/>
            <person name="Dumas B."/>
        </authorList>
    </citation>
    <scope>NUCLEOTIDE SEQUENCE [LARGE SCALE GENOMIC DNA]</scope>
    <source>
        <strain evidence="5">CBS 568.67</strain>
    </source>
</reference>
<dbReference type="EMBL" id="VJMH01006985">
    <property type="protein sequence ID" value="KAF0686584.1"/>
    <property type="molecule type" value="Genomic_DNA"/>
</dbReference>
<gene>
    <name evidence="5" type="primary">Aste57867_21627</name>
    <name evidence="4" type="ORF">As57867_021558</name>
    <name evidence="5" type="ORF">ASTE57867_21627</name>
</gene>
<feature type="region of interest" description="Disordered" evidence="1">
    <location>
        <begin position="336"/>
        <end position="359"/>
    </location>
</feature>
<feature type="domain" description="UDENN" evidence="3">
    <location>
        <begin position="392"/>
        <end position="777"/>
    </location>
</feature>
<dbReference type="InterPro" id="IPR036305">
    <property type="entry name" value="RGS_sf"/>
</dbReference>
<dbReference type="InterPro" id="IPR044926">
    <property type="entry name" value="RGS_subdomain_2"/>
</dbReference>
<dbReference type="Pfam" id="PF02141">
    <property type="entry name" value="DENN"/>
    <property type="match status" value="1"/>
</dbReference>
<reference evidence="4" key="2">
    <citation type="submission" date="2019-06" db="EMBL/GenBank/DDBJ databases">
        <title>Genomics analysis of Aphanomyces spp. identifies a new class of oomycete effector associated with host adaptation.</title>
        <authorList>
            <person name="Gaulin E."/>
        </authorList>
    </citation>
    <scope>NUCLEOTIDE SEQUENCE</scope>
    <source>
        <strain evidence="4">CBS 578.67</strain>
    </source>
</reference>
<dbReference type="PROSITE" id="PS50132">
    <property type="entry name" value="RGS"/>
    <property type="match status" value="2"/>
</dbReference>
<dbReference type="InterPro" id="IPR005112">
    <property type="entry name" value="dDENN_dom"/>
</dbReference>
<dbReference type="Gene3D" id="3.40.50.11500">
    <property type="match status" value="1"/>
</dbReference>
<dbReference type="Gene3D" id="1.10.167.10">
    <property type="entry name" value="Regulator of G-protein Signalling 4, domain 2"/>
    <property type="match status" value="2"/>
</dbReference>
<dbReference type="PANTHER" id="PTHR12296:SF21">
    <property type="entry name" value="DENN DOMAIN-CONTAINING PROTEIN 3"/>
    <property type="match status" value="1"/>
</dbReference>
<accession>A0A485LJA0</accession>